<name>A0AAD1H4K0_MYCXE</name>
<reference evidence="3 4" key="1">
    <citation type="submission" date="2019-12" db="EMBL/GenBank/DDBJ databases">
        <title>Complete genome sequence of Mycolicibacterium xenopi str. JCM15661T.</title>
        <authorList>
            <person name="Yoshida M."/>
            <person name="Fukano H."/>
            <person name="Asakura T."/>
            <person name="Hoshino Y."/>
        </authorList>
    </citation>
    <scope>NUCLEOTIDE SEQUENCE [LARGE SCALE GENOMIC DNA]</scope>
    <source>
        <strain evidence="3 4">JCM 15661T</strain>
    </source>
</reference>
<evidence type="ECO:0000256" key="1">
    <source>
        <dbReference type="SAM" id="MobiDB-lite"/>
    </source>
</evidence>
<dbReference type="Gene3D" id="3.30.720.110">
    <property type="match status" value="1"/>
</dbReference>
<dbReference type="InterPro" id="IPR037523">
    <property type="entry name" value="VOC_core"/>
</dbReference>
<organism evidence="3 4">
    <name type="scientific">Mycobacterium xenopi</name>
    <dbReference type="NCBI Taxonomy" id="1789"/>
    <lineage>
        <taxon>Bacteria</taxon>
        <taxon>Bacillati</taxon>
        <taxon>Actinomycetota</taxon>
        <taxon>Actinomycetes</taxon>
        <taxon>Mycobacteriales</taxon>
        <taxon>Mycobacteriaceae</taxon>
        <taxon>Mycobacterium</taxon>
    </lineage>
</organism>
<dbReference type="SUPFAM" id="SSF54593">
    <property type="entry name" value="Glyoxalase/Bleomycin resistance protein/Dihydroxybiphenyl dioxygenase"/>
    <property type="match status" value="1"/>
</dbReference>
<dbReference type="Proteomes" id="UP000464624">
    <property type="component" value="Chromosome"/>
</dbReference>
<feature type="domain" description="VOC" evidence="2">
    <location>
        <begin position="6"/>
        <end position="126"/>
    </location>
</feature>
<proteinExistence type="predicted"/>
<dbReference type="KEGG" id="mxe:MYXE_48380"/>
<dbReference type="RefSeq" id="WP_085194569.1">
    <property type="nucleotide sequence ID" value="NZ_AP022314.1"/>
</dbReference>
<dbReference type="PROSITE" id="PS51819">
    <property type="entry name" value="VOC"/>
    <property type="match status" value="1"/>
</dbReference>
<evidence type="ECO:0000259" key="2">
    <source>
        <dbReference type="PROSITE" id="PS51819"/>
    </source>
</evidence>
<dbReference type="Pfam" id="PF00903">
    <property type="entry name" value="Glyoxalase"/>
    <property type="match status" value="1"/>
</dbReference>
<gene>
    <name evidence="3" type="ORF">MYXE_48380</name>
</gene>
<evidence type="ECO:0000313" key="4">
    <source>
        <dbReference type="Proteomes" id="UP000464624"/>
    </source>
</evidence>
<accession>A0AAD1H4K0</accession>
<feature type="region of interest" description="Disordered" evidence="1">
    <location>
        <begin position="125"/>
        <end position="144"/>
    </location>
</feature>
<evidence type="ECO:0000313" key="3">
    <source>
        <dbReference type="EMBL" id="BBU25048.1"/>
    </source>
</evidence>
<dbReference type="EMBL" id="AP022314">
    <property type="protein sequence ID" value="BBU25048.1"/>
    <property type="molecule type" value="Genomic_DNA"/>
</dbReference>
<dbReference type="InterPro" id="IPR004360">
    <property type="entry name" value="Glyas_Fos-R_dOase_dom"/>
</dbReference>
<dbReference type="Gene3D" id="3.30.720.120">
    <property type="match status" value="1"/>
</dbReference>
<dbReference type="InterPro" id="IPR029068">
    <property type="entry name" value="Glyas_Bleomycin-R_OHBP_Dase"/>
</dbReference>
<dbReference type="AlphaFoldDB" id="A0AAD1H4K0"/>
<protein>
    <submittedName>
        <fullName evidence="3">Similarity with Glyoxalase/Bleomycin resistance protein</fullName>
    </submittedName>
</protein>
<sequence length="144" mass="15558">MTTSNPTVWLTLQAHDAAKLIDYYVETFGFVLTARYGAGDRVDHAQLNWPEGSGGIMLGSYKPGADWCREPGSAGGYVVTSDPDGLYERVLSRKAEIVRPLAKTDYGANEFAVRDPEGNLWSFGDYTGEPVAGNQDAGAAGQHR</sequence>